<organism evidence="2">
    <name type="scientific">Geoglobus ahangari</name>
    <dbReference type="NCBI Taxonomy" id="113653"/>
    <lineage>
        <taxon>Archaea</taxon>
        <taxon>Methanobacteriati</taxon>
        <taxon>Methanobacteriota</taxon>
        <taxon>Archaeoglobi</taxon>
        <taxon>Archaeoglobales</taxon>
        <taxon>Archaeoglobaceae</taxon>
        <taxon>Geoglobus</taxon>
    </lineage>
</organism>
<gene>
    <name evidence="2" type="ORF">ENT89_04055</name>
    <name evidence="1" type="ORF">ENX77_05095</name>
</gene>
<comment type="caution">
    <text evidence="2">The sequence shown here is derived from an EMBL/GenBank/DDBJ whole genome shotgun (WGS) entry which is preliminary data.</text>
</comment>
<dbReference type="AlphaFoldDB" id="A0A7C4WDK8"/>
<reference evidence="2" key="1">
    <citation type="journal article" date="2020" name="mSystems">
        <title>Genome- and Community-Level Interaction Insights into Carbon Utilization and Element Cycling Functions of Hydrothermarchaeota in Hydrothermal Sediment.</title>
        <authorList>
            <person name="Zhou Z."/>
            <person name="Liu Y."/>
            <person name="Xu W."/>
            <person name="Pan J."/>
            <person name="Luo Z.H."/>
            <person name="Li M."/>
        </authorList>
    </citation>
    <scope>NUCLEOTIDE SEQUENCE [LARGE SCALE GENOMIC DNA]</scope>
    <source>
        <strain evidence="2">SpSt-62</strain>
        <strain evidence="1">SpSt-97</strain>
    </source>
</reference>
<name>A0A7C4WDK8_9EURY</name>
<dbReference type="EMBL" id="DTAK01000025">
    <property type="protein sequence ID" value="HGU59343.1"/>
    <property type="molecule type" value="Genomic_DNA"/>
</dbReference>
<evidence type="ECO:0000313" key="1">
    <source>
        <dbReference type="EMBL" id="HGE66479.1"/>
    </source>
</evidence>
<accession>A0A7C4WDK8</accession>
<evidence type="ECO:0000313" key="2">
    <source>
        <dbReference type="EMBL" id="HGU59343.1"/>
    </source>
</evidence>
<proteinExistence type="predicted"/>
<dbReference type="EMBL" id="DTPI01000030">
    <property type="protein sequence ID" value="HGE66479.1"/>
    <property type="molecule type" value="Genomic_DNA"/>
</dbReference>
<protein>
    <submittedName>
        <fullName evidence="2">Uncharacterized protein</fullName>
    </submittedName>
</protein>
<sequence>MIYEIEEYQRLKGFEISFMGRSRRLKEAFSDPELYYYTFMSLPSDKSRLMSLRVIRRWIYQIWTLKLACEALKASKFKGHEYEGRPYWWIEQGSDMCTSIMETPFEDVTFWLEFQPGSGAHMIGMFVERRVPIRPDIVLVKGYFEWTRDFVESGKAIDVIIECKEDPFDKWKGEIESQIIPYQKIFKPRNFIVASLERVPETAKERLKKQGIDVVDDLKPNSESIKEFTSSIVKAFERA</sequence>